<protein>
    <recommendedName>
        <fullName evidence="8">EamA domain-containing protein</fullName>
    </recommendedName>
</protein>
<dbReference type="KEGG" id="smao:CAG99_26145"/>
<dbReference type="PANTHER" id="PTHR32322:SF2">
    <property type="entry name" value="EAMA DOMAIN-CONTAINING PROTEIN"/>
    <property type="match status" value="1"/>
</dbReference>
<feature type="compositionally biased region" description="Basic and acidic residues" evidence="6">
    <location>
        <begin position="366"/>
        <end position="381"/>
    </location>
</feature>
<feature type="transmembrane region" description="Helical" evidence="7">
    <location>
        <begin position="116"/>
        <end position="136"/>
    </location>
</feature>
<feature type="transmembrane region" description="Helical" evidence="7">
    <location>
        <begin position="294"/>
        <end position="316"/>
    </location>
</feature>
<feature type="transmembrane region" description="Helical" evidence="7">
    <location>
        <begin position="172"/>
        <end position="192"/>
    </location>
</feature>
<keyword evidence="5 7" id="KW-0472">Membrane</keyword>
<evidence type="ECO:0000256" key="6">
    <source>
        <dbReference type="SAM" id="MobiDB-lite"/>
    </source>
</evidence>
<sequence>MWWPISSCGRTLVRHSVSSGPAGPSFPPGGPEPSVVAPAGRGRGLVFVALAAVLWGTGGAVGARLFESSGLGPLALTFWRMAGGTLLLLAVRPLFRRRAPRRAATGAPQASPVRRVARAGVLGASFALAQAAYFAAVEGTGLAVGTVVTLGAGPVLVAVGGRLFLGERLGRGGVVAVAGALAGLVVLTLGGAGGSGTVRLPGVLFALLSAAGYTVMTLYSRGQGRAAAGGGPLDNALASLAVGTALLLPFALVVGVLPQAENLAVSLWLLGYLAAVPTALAYALYFAGMAVVRAATASVIVLIEPLTATLIAVAFLGERLTAAVVAGTFLLLGSVVGLVLAEGRSGTGVSRQVAGSGGGRAGGDGRAVDRADREDAGPVRE</sequence>
<evidence type="ECO:0000259" key="8">
    <source>
        <dbReference type="Pfam" id="PF00892"/>
    </source>
</evidence>
<feature type="transmembrane region" description="Helical" evidence="7">
    <location>
        <begin position="237"/>
        <end position="257"/>
    </location>
</feature>
<dbReference type="InterPro" id="IPR000620">
    <property type="entry name" value="EamA_dom"/>
</dbReference>
<dbReference type="OrthoDB" id="3821087at2"/>
<dbReference type="AlphaFoldDB" id="A0A1W7D4I8"/>
<keyword evidence="3 7" id="KW-0812">Transmembrane</keyword>
<keyword evidence="10" id="KW-1185">Reference proteome</keyword>
<feature type="transmembrane region" description="Helical" evidence="7">
    <location>
        <begin position="198"/>
        <end position="216"/>
    </location>
</feature>
<dbReference type="PANTHER" id="PTHR32322">
    <property type="entry name" value="INNER MEMBRANE TRANSPORTER"/>
    <property type="match status" value="1"/>
</dbReference>
<dbReference type="Pfam" id="PF00892">
    <property type="entry name" value="EamA"/>
    <property type="match status" value="2"/>
</dbReference>
<dbReference type="Proteomes" id="UP000194218">
    <property type="component" value="Chromosome"/>
</dbReference>
<evidence type="ECO:0000256" key="5">
    <source>
        <dbReference type="ARBA" id="ARBA00023136"/>
    </source>
</evidence>
<feature type="domain" description="EamA" evidence="8">
    <location>
        <begin position="43"/>
        <end position="188"/>
    </location>
</feature>
<reference evidence="9 10" key="1">
    <citation type="submission" date="2017-05" db="EMBL/GenBank/DDBJ databases">
        <title>Complete genome sequence of Streptomyces sp. SCSIO 03032 revealed the diverse biosynthetic pathways for its bioactive secondary metabolites.</title>
        <authorList>
            <person name="Ma L."/>
            <person name="Zhu Y."/>
            <person name="Zhang W."/>
            <person name="Zhang G."/>
            <person name="Tian X."/>
            <person name="Zhang S."/>
            <person name="Zhang C."/>
        </authorList>
    </citation>
    <scope>NUCLEOTIDE SEQUENCE [LARGE SCALE GENOMIC DNA]</scope>
    <source>
        <strain evidence="9 10">SCSIO 03032</strain>
    </source>
</reference>
<dbReference type="SUPFAM" id="SSF103481">
    <property type="entry name" value="Multidrug resistance efflux transporter EmrE"/>
    <property type="match status" value="2"/>
</dbReference>
<feature type="transmembrane region" description="Helical" evidence="7">
    <location>
        <begin position="78"/>
        <end position="95"/>
    </location>
</feature>
<gene>
    <name evidence="9" type="ORF">CAG99_26145</name>
</gene>
<feature type="transmembrane region" description="Helical" evidence="7">
    <location>
        <begin position="45"/>
        <end position="66"/>
    </location>
</feature>
<feature type="domain" description="EamA" evidence="8">
    <location>
        <begin position="201"/>
        <end position="339"/>
    </location>
</feature>
<comment type="similarity">
    <text evidence="2">Belongs to the EamA transporter family.</text>
</comment>
<evidence type="ECO:0000256" key="4">
    <source>
        <dbReference type="ARBA" id="ARBA00022989"/>
    </source>
</evidence>
<name>A0A1W7D4I8_9ACTN</name>
<dbReference type="InterPro" id="IPR050638">
    <property type="entry name" value="AA-Vitamin_Transporters"/>
</dbReference>
<evidence type="ECO:0000313" key="9">
    <source>
        <dbReference type="EMBL" id="ARQ71847.1"/>
    </source>
</evidence>
<comment type="subcellular location">
    <subcellularLocation>
        <location evidence="1">Membrane</location>
        <topology evidence="1">Multi-pass membrane protein</topology>
    </subcellularLocation>
</comment>
<dbReference type="GO" id="GO:0016020">
    <property type="term" value="C:membrane"/>
    <property type="evidence" value="ECO:0007669"/>
    <property type="project" value="UniProtKB-SubCell"/>
</dbReference>
<keyword evidence="4 7" id="KW-1133">Transmembrane helix</keyword>
<feature type="region of interest" description="Disordered" evidence="6">
    <location>
        <begin position="348"/>
        <end position="381"/>
    </location>
</feature>
<evidence type="ECO:0000256" key="7">
    <source>
        <dbReference type="SAM" id="Phobius"/>
    </source>
</evidence>
<proteinExistence type="inferred from homology"/>
<feature type="transmembrane region" description="Helical" evidence="7">
    <location>
        <begin position="263"/>
        <end position="287"/>
    </location>
</feature>
<evidence type="ECO:0000256" key="3">
    <source>
        <dbReference type="ARBA" id="ARBA00022692"/>
    </source>
</evidence>
<evidence type="ECO:0000313" key="10">
    <source>
        <dbReference type="Proteomes" id="UP000194218"/>
    </source>
</evidence>
<evidence type="ECO:0000256" key="1">
    <source>
        <dbReference type="ARBA" id="ARBA00004141"/>
    </source>
</evidence>
<feature type="transmembrane region" description="Helical" evidence="7">
    <location>
        <begin position="322"/>
        <end position="341"/>
    </location>
</feature>
<dbReference type="InterPro" id="IPR037185">
    <property type="entry name" value="EmrE-like"/>
</dbReference>
<feature type="compositionally biased region" description="Gly residues" evidence="6">
    <location>
        <begin position="355"/>
        <end position="365"/>
    </location>
</feature>
<feature type="transmembrane region" description="Helical" evidence="7">
    <location>
        <begin position="142"/>
        <end position="165"/>
    </location>
</feature>
<dbReference type="EMBL" id="CP021121">
    <property type="protein sequence ID" value="ARQ71847.1"/>
    <property type="molecule type" value="Genomic_DNA"/>
</dbReference>
<organism evidence="9 10">
    <name type="scientific">Streptomyces marincola</name>
    <dbReference type="NCBI Taxonomy" id="2878388"/>
    <lineage>
        <taxon>Bacteria</taxon>
        <taxon>Bacillati</taxon>
        <taxon>Actinomycetota</taxon>
        <taxon>Actinomycetes</taxon>
        <taxon>Kitasatosporales</taxon>
        <taxon>Streptomycetaceae</taxon>
        <taxon>Streptomyces</taxon>
    </lineage>
</organism>
<accession>A0A1W7D4I8</accession>
<evidence type="ECO:0000256" key="2">
    <source>
        <dbReference type="ARBA" id="ARBA00007362"/>
    </source>
</evidence>